<dbReference type="AlphaFoldDB" id="A0A811SHQ5"/>
<proteinExistence type="predicted"/>
<dbReference type="EMBL" id="CAJGYO010000019">
    <property type="protein sequence ID" value="CAD6340078.1"/>
    <property type="molecule type" value="Genomic_DNA"/>
</dbReference>
<dbReference type="InterPro" id="IPR056195">
    <property type="entry name" value="HTH_70"/>
</dbReference>
<keyword evidence="1" id="KW-0805">Transcription regulation</keyword>
<dbReference type="PROSITE" id="PS51294">
    <property type="entry name" value="HTH_MYB"/>
    <property type="match status" value="1"/>
</dbReference>
<dbReference type="Pfam" id="PF00249">
    <property type="entry name" value="Myb_DNA-binding"/>
    <property type="match status" value="1"/>
</dbReference>
<keyword evidence="9" id="KW-1185">Reference proteome</keyword>
<name>A0A811SHQ5_9POAL</name>
<dbReference type="PANTHER" id="PTHR44042:SF44">
    <property type="entry name" value="MYB DNA-BINDING DOMAIN SUPERFAMILY PROTEIN-RELATED"/>
    <property type="match status" value="1"/>
</dbReference>
<evidence type="ECO:0000256" key="2">
    <source>
        <dbReference type="ARBA" id="ARBA00023125"/>
    </source>
</evidence>
<evidence type="ECO:0000256" key="3">
    <source>
        <dbReference type="ARBA" id="ARBA00023163"/>
    </source>
</evidence>
<comment type="caution">
    <text evidence="8">The sequence shown here is derived from an EMBL/GenBank/DDBJ whole genome shotgun (WGS) entry which is preliminary data.</text>
</comment>
<dbReference type="PANTHER" id="PTHR44042">
    <property type="entry name" value="DUPLICATED HOMEODOMAIN-LIKE SUPERFAMILY PROTEIN-RELATED"/>
    <property type="match status" value="1"/>
</dbReference>
<evidence type="ECO:0000256" key="5">
    <source>
        <dbReference type="SAM" id="MobiDB-lite"/>
    </source>
</evidence>
<evidence type="ECO:0000313" key="9">
    <source>
        <dbReference type="Proteomes" id="UP000604825"/>
    </source>
</evidence>
<dbReference type="Gene3D" id="1.10.10.60">
    <property type="entry name" value="Homeodomain-like"/>
    <property type="match status" value="1"/>
</dbReference>
<dbReference type="Pfam" id="PF23671">
    <property type="entry name" value="HTH_70"/>
    <property type="match status" value="1"/>
</dbReference>
<feature type="domain" description="Myb-like" evidence="6">
    <location>
        <begin position="127"/>
        <end position="179"/>
    </location>
</feature>
<dbReference type="SMART" id="SM00717">
    <property type="entry name" value="SANT"/>
    <property type="match status" value="1"/>
</dbReference>
<dbReference type="InterPro" id="IPR001005">
    <property type="entry name" value="SANT/Myb"/>
</dbReference>
<feature type="region of interest" description="Disordered" evidence="5">
    <location>
        <begin position="262"/>
        <end position="289"/>
    </location>
</feature>
<dbReference type="GO" id="GO:0003677">
    <property type="term" value="F:DNA binding"/>
    <property type="evidence" value="ECO:0007669"/>
    <property type="project" value="UniProtKB-KW"/>
</dbReference>
<feature type="region of interest" description="Disordered" evidence="5">
    <location>
        <begin position="112"/>
        <end position="131"/>
    </location>
</feature>
<dbReference type="OrthoDB" id="627701at2759"/>
<gene>
    <name evidence="8" type="ORF">NCGR_LOCUS64176</name>
</gene>
<accession>A0A811SHQ5</accession>
<organism evidence="8 9">
    <name type="scientific">Miscanthus lutarioriparius</name>
    <dbReference type="NCBI Taxonomy" id="422564"/>
    <lineage>
        <taxon>Eukaryota</taxon>
        <taxon>Viridiplantae</taxon>
        <taxon>Streptophyta</taxon>
        <taxon>Embryophyta</taxon>
        <taxon>Tracheophyta</taxon>
        <taxon>Spermatophyta</taxon>
        <taxon>Magnoliopsida</taxon>
        <taxon>Liliopsida</taxon>
        <taxon>Poales</taxon>
        <taxon>Poaceae</taxon>
        <taxon>PACMAD clade</taxon>
        <taxon>Panicoideae</taxon>
        <taxon>Andropogonodae</taxon>
        <taxon>Andropogoneae</taxon>
        <taxon>Saccharinae</taxon>
        <taxon>Miscanthus</taxon>
    </lineage>
</organism>
<feature type="compositionally biased region" description="Basic and acidic residues" evidence="5">
    <location>
        <begin position="112"/>
        <end position="128"/>
    </location>
</feature>
<dbReference type="InterPro" id="IPR006447">
    <property type="entry name" value="Myb_dom_plants"/>
</dbReference>
<dbReference type="PROSITE" id="PS50090">
    <property type="entry name" value="MYB_LIKE"/>
    <property type="match status" value="1"/>
</dbReference>
<feature type="compositionally biased region" description="Basic and acidic residues" evidence="5">
    <location>
        <begin position="278"/>
        <end position="289"/>
    </location>
</feature>
<keyword evidence="3" id="KW-0804">Transcription</keyword>
<feature type="domain" description="HTH myb-type" evidence="7">
    <location>
        <begin position="127"/>
        <end position="183"/>
    </location>
</feature>
<protein>
    <submittedName>
        <fullName evidence="8">Uncharacterized protein</fullName>
    </submittedName>
</protein>
<dbReference type="InterPro" id="IPR017930">
    <property type="entry name" value="Myb_dom"/>
</dbReference>
<dbReference type="SUPFAM" id="SSF46689">
    <property type="entry name" value="Homeodomain-like"/>
    <property type="match status" value="1"/>
</dbReference>
<evidence type="ECO:0000256" key="4">
    <source>
        <dbReference type="ARBA" id="ARBA00023242"/>
    </source>
</evidence>
<dbReference type="CDD" id="cd00167">
    <property type="entry name" value="SANT"/>
    <property type="match status" value="1"/>
</dbReference>
<evidence type="ECO:0000259" key="6">
    <source>
        <dbReference type="PROSITE" id="PS50090"/>
    </source>
</evidence>
<keyword evidence="2" id="KW-0238">DNA-binding</keyword>
<dbReference type="Proteomes" id="UP000604825">
    <property type="component" value="Unassembled WGS sequence"/>
</dbReference>
<dbReference type="NCBIfam" id="TIGR01557">
    <property type="entry name" value="myb_SHAQKYF"/>
    <property type="match status" value="1"/>
</dbReference>
<sequence>MDPNYGEWNASEIETVKALIASHSAKSTFVNDINNKQSDIVDVLQERFPTKEKHKVTNLYGDLMVEKMHVMLSGNQNGTTGSKLVNDKFGMLVEHPTMDILGGDLVEERKAKRKVGEDLHSQPDPQKERQRRRFWTTEEHRNFLYGLRVFGRSDWKNISKHFVTTRTPVQISSHAQKYFHRMENTTRKQRSSINDVGLCDDEPRVQTNASSLEGFTFTSGTYNSNHYGSSSQFVAMSNIAKQMWFPSLCCIGQASSSSNQATTLNRGGTGGSCVAPKVKGDGSKTKLTSDQEGDFLADKWMMRK</sequence>
<reference evidence="8" key="1">
    <citation type="submission" date="2020-10" db="EMBL/GenBank/DDBJ databases">
        <authorList>
            <person name="Han B."/>
            <person name="Lu T."/>
            <person name="Zhao Q."/>
            <person name="Huang X."/>
            <person name="Zhao Y."/>
        </authorList>
    </citation>
    <scope>NUCLEOTIDE SEQUENCE</scope>
</reference>
<evidence type="ECO:0000259" key="7">
    <source>
        <dbReference type="PROSITE" id="PS51294"/>
    </source>
</evidence>
<evidence type="ECO:0000313" key="8">
    <source>
        <dbReference type="EMBL" id="CAD6340078.1"/>
    </source>
</evidence>
<evidence type="ECO:0000256" key="1">
    <source>
        <dbReference type="ARBA" id="ARBA00023015"/>
    </source>
</evidence>
<dbReference type="InterPro" id="IPR009057">
    <property type="entry name" value="Homeodomain-like_sf"/>
</dbReference>
<keyword evidence="4" id="KW-0539">Nucleus</keyword>